<dbReference type="PANTHER" id="PTHR46098:SF1">
    <property type="entry name" value="TRNA (CYTOSINE(38)-C(5))-METHYLTRANSFERASE"/>
    <property type="match status" value="1"/>
</dbReference>
<dbReference type="InterPro" id="IPR050750">
    <property type="entry name" value="C5-MTase"/>
</dbReference>
<dbReference type="Gene3D" id="3.90.120.10">
    <property type="entry name" value="DNA Methylase, subunit A, domain 2"/>
    <property type="match status" value="1"/>
</dbReference>
<dbReference type="Gene3D" id="3.40.50.150">
    <property type="entry name" value="Vaccinia Virus protein VP39"/>
    <property type="match status" value="1"/>
</dbReference>
<evidence type="ECO:0000256" key="6">
    <source>
        <dbReference type="RuleBase" id="RU000416"/>
    </source>
</evidence>
<dbReference type="PANTHER" id="PTHR46098">
    <property type="entry name" value="TRNA (CYTOSINE(38)-C(5))-METHYLTRANSFERASE"/>
    <property type="match status" value="1"/>
</dbReference>
<evidence type="ECO:0000256" key="4">
    <source>
        <dbReference type="ARBA" id="ARBA00022747"/>
    </source>
</evidence>
<name>A0ABW4YIB6_9BACL</name>
<dbReference type="EMBL" id="JBHUHO010000013">
    <property type="protein sequence ID" value="MFD2115228.1"/>
    <property type="molecule type" value="Genomic_DNA"/>
</dbReference>
<organism evidence="8 9">
    <name type="scientific">Paenibacillus yanchengensis</name>
    <dbReference type="NCBI Taxonomy" id="2035833"/>
    <lineage>
        <taxon>Bacteria</taxon>
        <taxon>Bacillati</taxon>
        <taxon>Bacillota</taxon>
        <taxon>Bacilli</taxon>
        <taxon>Bacillales</taxon>
        <taxon>Paenibacillaceae</taxon>
        <taxon>Paenibacillus</taxon>
    </lineage>
</organism>
<evidence type="ECO:0000313" key="9">
    <source>
        <dbReference type="Proteomes" id="UP001597362"/>
    </source>
</evidence>
<keyword evidence="4" id="KW-0680">Restriction system</keyword>
<dbReference type="InterPro" id="IPR001525">
    <property type="entry name" value="C5_MeTfrase"/>
</dbReference>
<evidence type="ECO:0000313" key="8">
    <source>
        <dbReference type="EMBL" id="MFD2115228.1"/>
    </source>
</evidence>
<dbReference type="PROSITE" id="PS00094">
    <property type="entry name" value="C5_MTASE_1"/>
    <property type="match status" value="1"/>
</dbReference>
<dbReference type="GO" id="GO:0003886">
    <property type="term" value="F:DNA (cytosine-5-)-methyltransferase activity"/>
    <property type="evidence" value="ECO:0007669"/>
    <property type="project" value="UniProtKB-EC"/>
</dbReference>
<evidence type="ECO:0000256" key="1">
    <source>
        <dbReference type="ARBA" id="ARBA00022603"/>
    </source>
</evidence>
<protein>
    <recommendedName>
        <fullName evidence="7">Cytosine-specific methyltransferase</fullName>
        <ecNumber evidence="7">2.1.1.37</ecNumber>
    </recommendedName>
</protein>
<comment type="similarity">
    <text evidence="5 6">Belongs to the class I-like SAM-binding methyltransferase superfamily. C5-methyltransferase family.</text>
</comment>
<dbReference type="RefSeq" id="WP_377770250.1">
    <property type="nucleotide sequence ID" value="NZ_JBHUHO010000013.1"/>
</dbReference>
<gene>
    <name evidence="8" type="primary">dcm</name>
    <name evidence="8" type="ORF">ACFSJH_05690</name>
</gene>
<keyword evidence="1 5" id="KW-0489">Methyltransferase</keyword>
<dbReference type="SUPFAM" id="SSF53335">
    <property type="entry name" value="S-adenosyl-L-methionine-dependent methyltransferases"/>
    <property type="match status" value="1"/>
</dbReference>
<evidence type="ECO:0000256" key="2">
    <source>
        <dbReference type="ARBA" id="ARBA00022679"/>
    </source>
</evidence>
<dbReference type="PRINTS" id="PR00105">
    <property type="entry name" value="C5METTRFRASE"/>
</dbReference>
<dbReference type="NCBIfam" id="TIGR00675">
    <property type="entry name" value="dcm"/>
    <property type="match status" value="1"/>
</dbReference>
<dbReference type="InterPro" id="IPR029063">
    <property type="entry name" value="SAM-dependent_MTases_sf"/>
</dbReference>
<reference evidence="9" key="1">
    <citation type="journal article" date="2019" name="Int. J. Syst. Evol. Microbiol.">
        <title>The Global Catalogue of Microorganisms (GCM) 10K type strain sequencing project: providing services to taxonomists for standard genome sequencing and annotation.</title>
        <authorList>
            <consortium name="The Broad Institute Genomics Platform"/>
            <consortium name="The Broad Institute Genome Sequencing Center for Infectious Disease"/>
            <person name="Wu L."/>
            <person name="Ma J."/>
        </authorList>
    </citation>
    <scope>NUCLEOTIDE SEQUENCE [LARGE SCALE GENOMIC DNA]</scope>
    <source>
        <strain evidence="9">GH52</strain>
    </source>
</reference>
<evidence type="ECO:0000256" key="5">
    <source>
        <dbReference type="PROSITE-ProRule" id="PRU01016"/>
    </source>
</evidence>
<keyword evidence="3 5" id="KW-0949">S-adenosyl-L-methionine</keyword>
<evidence type="ECO:0000256" key="3">
    <source>
        <dbReference type="ARBA" id="ARBA00022691"/>
    </source>
</evidence>
<dbReference type="PROSITE" id="PS51679">
    <property type="entry name" value="SAM_MT_C5"/>
    <property type="match status" value="1"/>
</dbReference>
<evidence type="ECO:0000256" key="7">
    <source>
        <dbReference type="RuleBase" id="RU000417"/>
    </source>
</evidence>
<comment type="catalytic activity">
    <reaction evidence="7">
        <text>a 2'-deoxycytidine in DNA + S-adenosyl-L-methionine = a 5-methyl-2'-deoxycytidine in DNA + S-adenosyl-L-homocysteine + H(+)</text>
        <dbReference type="Rhea" id="RHEA:13681"/>
        <dbReference type="Rhea" id="RHEA-COMP:11369"/>
        <dbReference type="Rhea" id="RHEA-COMP:11370"/>
        <dbReference type="ChEBI" id="CHEBI:15378"/>
        <dbReference type="ChEBI" id="CHEBI:57856"/>
        <dbReference type="ChEBI" id="CHEBI:59789"/>
        <dbReference type="ChEBI" id="CHEBI:85452"/>
        <dbReference type="ChEBI" id="CHEBI:85454"/>
        <dbReference type="EC" id="2.1.1.37"/>
    </reaction>
</comment>
<dbReference type="Pfam" id="PF00145">
    <property type="entry name" value="DNA_methylase"/>
    <property type="match status" value="1"/>
</dbReference>
<dbReference type="EC" id="2.1.1.37" evidence="7"/>
<proteinExistence type="inferred from homology"/>
<accession>A0ABW4YIB6</accession>
<comment type="caution">
    <text evidence="8">The sequence shown here is derived from an EMBL/GenBank/DDBJ whole genome shotgun (WGS) entry which is preliminary data.</text>
</comment>
<keyword evidence="9" id="KW-1185">Reference proteome</keyword>
<sequence length="507" mass="57151">MQKTENAISWGGFRNGAGRKSLLNKKKAAQVYLDPDLKEIIDSIEIDEYISFSQKCAYLIEKGLESMSNTVITKPNDISKLNNNINTLTTKVRFIDLFAGLGGMRIGFQSALKNMGLEGESVFVSEIKKHAIESYSKNFTDNQIYGDITIIDAKDIPDFDFLLGGFPCQAFSSAGIGLGFEDTRGTLFFDIARIIKEKQPKGFLLENVEGLVTHDKGKTFTVIINTLEELGYQVSYRVLDGKDFGLAQSRKRIYIVGTKNGVVDLENFPIKNQQLDSIIEKDVPPENSDFAKKLLTHYSLGEVIGKQIKDKRGGNNNIHSWDFELKGEISEEQKVLLELLLKQRRNKKWASLIGIEWMDGMPLTVEMIKTFYSHVNLEEMLNDLVTKGYLVYEYPKQKVGNRRLHDETLEKGYNIVTGKLSFKYSKILDPNDVAPTLVATDISRLAIPVQNGIRSLTIREGLRLFGFPKDYQLNHIDTSKAYDLLGNTVCVPVIEAITERLLESSDI</sequence>
<keyword evidence="2 5" id="KW-0808">Transferase</keyword>
<feature type="active site" evidence="5">
    <location>
        <position position="168"/>
    </location>
</feature>
<dbReference type="Proteomes" id="UP001597362">
    <property type="component" value="Unassembled WGS sequence"/>
</dbReference>
<dbReference type="CDD" id="cd00315">
    <property type="entry name" value="Cyt_C5_DNA_methylase"/>
    <property type="match status" value="1"/>
</dbReference>
<dbReference type="InterPro" id="IPR018117">
    <property type="entry name" value="C5_DNA_meth_AS"/>
</dbReference>
<dbReference type="GO" id="GO:0032259">
    <property type="term" value="P:methylation"/>
    <property type="evidence" value="ECO:0007669"/>
    <property type="project" value="UniProtKB-KW"/>
</dbReference>